<proteinExistence type="predicted"/>
<feature type="domain" description="Reverse transcriptase zinc-binding" evidence="1">
    <location>
        <begin position="86"/>
        <end position="170"/>
    </location>
</feature>
<evidence type="ECO:0000313" key="2">
    <source>
        <dbReference type="EMBL" id="KAK9993996.1"/>
    </source>
</evidence>
<sequence length="256" mass="28978">MGKNARMEGKAPILSRKGGHDQGCGSIYSSLLHECFQASDTRIWDPGQLAEYFLPWEVEMVARILLCENWDEDILIWPLTSDGEYSVCSAYRMLVAVECSSMLSSSSLNPSQAFWKAICKIMVPNKIRHFVWRAVKDSLPTKQNLKKRRVSVDDICDGCGDHVELILHCLWLRERQTSWQLHEIGEKASALVHEFWEVHKQEVRNPVRRPPVHWSPPPDACYKGNFDTALFDGSDCAGIGVVFRDSSGNVITALSQ</sequence>
<evidence type="ECO:0000313" key="3">
    <source>
        <dbReference type="Proteomes" id="UP001459277"/>
    </source>
</evidence>
<dbReference type="Proteomes" id="UP001459277">
    <property type="component" value="Unassembled WGS sequence"/>
</dbReference>
<comment type="caution">
    <text evidence="2">The sequence shown here is derived from an EMBL/GenBank/DDBJ whole genome shotgun (WGS) entry which is preliminary data.</text>
</comment>
<dbReference type="InterPro" id="IPR026960">
    <property type="entry name" value="RVT-Znf"/>
</dbReference>
<keyword evidence="3" id="KW-1185">Reference proteome</keyword>
<evidence type="ECO:0000259" key="1">
    <source>
        <dbReference type="Pfam" id="PF13966"/>
    </source>
</evidence>
<protein>
    <recommendedName>
        <fullName evidence="1">Reverse transcriptase zinc-binding domain-containing protein</fullName>
    </recommendedName>
</protein>
<gene>
    <name evidence="2" type="ORF">SO802_023699</name>
</gene>
<dbReference type="AlphaFoldDB" id="A0AAW2C6Z1"/>
<dbReference type="Pfam" id="PF13966">
    <property type="entry name" value="zf-RVT"/>
    <property type="match status" value="1"/>
</dbReference>
<name>A0AAW2C6Z1_9ROSI</name>
<dbReference type="EMBL" id="JAZDWU010000008">
    <property type="protein sequence ID" value="KAK9993996.1"/>
    <property type="molecule type" value="Genomic_DNA"/>
</dbReference>
<organism evidence="2 3">
    <name type="scientific">Lithocarpus litseifolius</name>
    <dbReference type="NCBI Taxonomy" id="425828"/>
    <lineage>
        <taxon>Eukaryota</taxon>
        <taxon>Viridiplantae</taxon>
        <taxon>Streptophyta</taxon>
        <taxon>Embryophyta</taxon>
        <taxon>Tracheophyta</taxon>
        <taxon>Spermatophyta</taxon>
        <taxon>Magnoliopsida</taxon>
        <taxon>eudicotyledons</taxon>
        <taxon>Gunneridae</taxon>
        <taxon>Pentapetalae</taxon>
        <taxon>rosids</taxon>
        <taxon>fabids</taxon>
        <taxon>Fagales</taxon>
        <taxon>Fagaceae</taxon>
        <taxon>Lithocarpus</taxon>
    </lineage>
</organism>
<accession>A0AAW2C6Z1</accession>
<reference evidence="2 3" key="1">
    <citation type="submission" date="2024-01" db="EMBL/GenBank/DDBJ databases">
        <title>A telomere-to-telomere, gap-free genome of sweet tea (Lithocarpus litseifolius).</title>
        <authorList>
            <person name="Zhou J."/>
        </authorList>
    </citation>
    <scope>NUCLEOTIDE SEQUENCE [LARGE SCALE GENOMIC DNA]</scope>
    <source>
        <strain evidence="2">Zhou-2022a</strain>
        <tissue evidence="2">Leaf</tissue>
    </source>
</reference>